<sequence>MMLTTMDPNNGPESGPVTRTEVAGGSLILSLTCEPQLSLLNTRNEFLSQKFTAKLKSSSRNQNLTLLHLNNFFLPLL</sequence>
<reference evidence="2" key="1">
    <citation type="journal article" date="2015" name="Proc. Natl. Acad. Sci. U.S.A.">
        <title>Genome sequencing of adzuki bean (Vigna angularis) provides insight into high starch and low fat accumulation and domestication.</title>
        <authorList>
            <person name="Yang K."/>
            <person name="Tian Z."/>
            <person name="Chen C."/>
            <person name="Luo L."/>
            <person name="Zhao B."/>
            <person name="Wang Z."/>
            <person name="Yu L."/>
            <person name="Li Y."/>
            <person name="Sun Y."/>
            <person name="Li W."/>
            <person name="Chen Y."/>
            <person name="Li Y."/>
            <person name="Zhang Y."/>
            <person name="Ai D."/>
            <person name="Zhao J."/>
            <person name="Shang C."/>
            <person name="Ma Y."/>
            <person name="Wu B."/>
            <person name="Wang M."/>
            <person name="Gao L."/>
            <person name="Sun D."/>
            <person name="Zhang P."/>
            <person name="Guo F."/>
            <person name="Wang W."/>
            <person name="Li Y."/>
            <person name="Wang J."/>
            <person name="Varshney R.K."/>
            <person name="Wang J."/>
            <person name="Ling H.Q."/>
            <person name="Wan P."/>
        </authorList>
    </citation>
    <scope>NUCLEOTIDE SEQUENCE</scope>
    <source>
        <strain evidence="2">cv. Jingnong 6</strain>
    </source>
</reference>
<gene>
    <name evidence="1" type="ORF">LR48_Vigan02g156900</name>
</gene>
<evidence type="ECO:0000313" key="2">
    <source>
        <dbReference type="Proteomes" id="UP000053144"/>
    </source>
</evidence>
<dbReference type="Gramene" id="KOM35419">
    <property type="protein sequence ID" value="KOM35419"/>
    <property type="gene ID" value="LR48_Vigan02g156900"/>
</dbReference>
<evidence type="ECO:0000313" key="1">
    <source>
        <dbReference type="EMBL" id="KOM35419.1"/>
    </source>
</evidence>
<proteinExistence type="predicted"/>
<organism evidence="1 2">
    <name type="scientific">Phaseolus angularis</name>
    <name type="common">Azuki bean</name>
    <name type="synonym">Vigna angularis</name>
    <dbReference type="NCBI Taxonomy" id="3914"/>
    <lineage>
        <taxon>Eukaryota</taxon>
        <taxon>Viridiplantae</taxon>
        <taxon>Streptophyta</taxon>
        <taxon>Embryophyta</taxon>
        <taxon>Tracheophyta</taxon>
        <taxon>Spermatophyta</taxon>
        <taxon>Magnoliopsida</taxon>
        <taxon>eudicotyledons</taxon>
        <taxon>Gunneridae</taxon>
        <taxon>Pentapetalae</taxon>
        <taxon>rosids</taxon>
        <taxon>fabids</taxon>
        <taxon>Fabales</taxon>
        <taxon>Fabaceae</taxon>
        <taxon>Papilionoideae</taxon>
        <taxon>50 kb inversion clade</taxon>
        <taxon>NPAAA clade</taxon>
        <taxon>indigoferoid/millettioid clade</taxon>
        <taxon>Phaseoleae</taxon>
        <taxon>Vigna</taxon>
    </lineage>
</organism>
<dbReference type="Proteomes" id="UP000053144">
    <property type="component" value="Chromosome 2"/>
</dbReference>
<dbReference type="EMBL" id="CM003372">
    <property type="protein sequence ID" value="KOM35419.1"/>
    <property type="molecule type" value="Genomic_DNA"/>
</dbReference>
<dbReference type="AlphaFoldDB" id="A0A0L9TZ21"/>
<accession>A0A0L9TZ21</accession>
<protein>
    <submittedName>
        <fullName evidence="1">Uncharacterized protein</fullName>
    </submittedName>
</protein>
<name>A0A0L9TZ21_PHAAN</name>